<dbReference type="PANTHER" id="PTHR43283">
    <property type="entry name" value="BETA-LACTAMASE-RELATED"/>
    <property type="match status" value="1"/>
</dbReference>
<keyword evidence="4" id="KW-1185">Reference proteome</keyword>
<dbReference type="STRING" id="571932.SAMN05421743_104119"/>
<dbReference type="InterPro" id="IPR050789">
    <property type="entry name" value="Diverse_Enzym_Activities"/>
</dbReference>
<keyword evidence="1" id="KW-0378">Hydrolase</keyword>
<dbReference type="RefSeq" id="WP_176791368.1">
    <property type="nucleotide sequence ID" value="NZ_FNQR01000004.1"/>
</dbReference>
<evidence type="ECO:0000313" key="4">
    <source>
        <dbReference type="Proteomes" id="UP000198584"/>
    </source>
</evidence>
<sequence>MSHSSGLPAWYPFYTRREEDFFSILADILTRYPKENSTVYSDLNFMLLGKIIETKTSLSLKEAVEHYISKPLGLPTLFYTPLHTPKDRIAATEYGNQIEQGMCRERGLTFDEWRPVDQPIHGQVNDGNGFYYFDGVAGHAGLFANAEDVAELGQLYLNEGIWDGEQWIDRSIIQAAKQDYGGARGLGWQFAPMFPKGYGHTGFTGTSLWVSDHHQLITVLLTNRLHTEKPKAVNELRKDVHQEIMKAFYKKEAYK</sequence>
<dbReference type="EMBL" id="FNQR01000004">
    <property type="protein sequence ID" value="SEA36124.1"/>
    <property type="molecule type" value="Genomic_DNA"/>
</dbReference>
<dbReference type="GO" id="GO:0016787">
    <property type="term" value="F:hydrolase activity"/>
    <property type="evidence" value="ECO:0007669"/>
    <property type="project" value="UniProtKB-KW"/>
</dbReference>
<proteinExistence type="predicted"/>
<dbReference type="Proteomes" id="UP000198584">
    <property type="component" value="Unassembled WGS sequence"/>
</dbReference>
<evidence type="ECO:0000256" key="1">
    <source>
        <dbReference type="ARBA" id="ARBA00022801"/>
    </source>
</evidence>
<dbReference type="Pfam" id="PF00144">
    <property type="entry name" value="Beta-lactamase"/>
    <property type="match status" value="1"/>
</dbReference>
<evidence type="ECO:0000313" key="3">
    <source>
        <dbReference type="EMBL" id="SEA36124.1"/>
    </source>
</evidence>
<name>A0A1H4AKD0_9BACI</name>
<organism evidence="3 4">
    <name type="scientific">Thalassobacillus cyri</name>
    <dbReference type="NCBI Taxonomy" id="571932"/>
    <lineage>
        <taxon>Bacteria</taxon>
        <taxon>Bacillati</taxon>
        <taxon>Bacillota</taxon>
        <taxon>Bacilli</taxon>
        <taxon>Bacillales</taxon>
        <taxon>Bacillaceae</taxon>
        <taxon>Thalassobacillus</taxon>
    </lineage>
</organism>
<dbReference type="InterPro" id="IPR012338">
    <property type="entry name" value="Beta-lactam/transpept-like"/>
</dbReference>
<dbReference type="InterPro" id="IPR001466">
    <property type="entry name" value="Beta-lactam-related"/>
</dbReference>
<dbReference type="PANTHER" id="PTHR43283:SF11">
    <property type="entry name" value="BETA-LACTAMASE-RELATED DOMAIN-CONTAINING PROTEIN"/>
    <property type="match status" value="1"/>
</dbReference>
<dbReference type="Gene3D" id="3.40.710.10">
    <property type="entry name" value="DD-peptidase/beta-lactamase superfamily"/>
    <property type="match status" value="1"/>
</dbReference>
<gene>
    <name evidence="3" type="ORF">SAMN05421743_104119</name>
</gene>
<dbReference type="SUPFAM" id="SSF56601">
    <property type="entry name" value="beta-lactamase/transpeptidase-like"/>
    <property type="match status" value="1"/>
</dbReference>
<reference evidence="3 4" key="1">
    <citation type="submission" date="2016-10" db="EMBL/GenBank/DDBJ databases">
        <authorList>
            <person name="de Groot N.N."/>
        </authorList>
    </citation>
    <scope>NUCLEOTIDE SEQUENCE [LARGE SCALE GENOMIC DNA]</scope>
    <source>
        <strain evidence="3 4">CCM7597</strain>
    </source>
</reference>
<evidence type="ECO:0000259" key="2">
    <source>
        <dbReference type="Pfam" id="PF00144"/>
    </source>
</evidence>
<protein>
    <submittedName>
        <fullName evidence="3">Beta-lactamase</fullName>
    </submittedName>
</protein>
<accession>A0A1H4AKD0</accession>
<feature type="domain" description="Beta-lactamase-related" evidence="2">
    <location>
        <begin position="1"/>
        <end position="236"/>
    </location>
</feature>
<dbReference type="AlphaFoldDB" id="A0A1H4AKD0"/>